<sequence>METRAHHLVIGLFTVVAVVAALGFALWLGKSATDREVTFYEVGFESPVGGLATGNAVLFSGIRVGDVADLRLDPDDPRLVRALIRIDADIPVREDTRASLALANVTGSMNIQLRGGSPERPRLQGSRSDPPLILAEPSALGSLLADGETLIGGLNQLITSANRLLSEENTDRVDAILANLEQLSDDLAARSGELGAVVEIADRLSEEASDLLQALTRLGTSAETLVDGEGRRALESAGQAMGSLEAMTRRLETLLGNNEEALGRGMQGLGDLGPTIRELRNTLGNLGRITRRLEESPADFLLGREPIEEFTP</sequence>
<comment type="caution">
    <text evidence="3">The sequence shown here is derived from an EMBL/GenBank/DDBJ whole genome shotgun (WGS) entry which is preliminary data.</text>
</comment>
<evidence type="ECO:0000313" key="4">
    <source>
        <dbReference type="Proteomes" id="UP001252270"/>
    </source>
</evidence>
<proteinExistence type="predicted"/>
<keyword evidence="1" id="KW-0472">Membrane</keyword>
<dbReference type="PANTHER" id="PTHR36698">
    <property type="entry name" value="BLL5892 PROTEIN"/>
    <property type="match status" value="1"/>
</dbReference>
<feature type="transmembrane region" description="Helical" evidence="1">
    <location>
        <begin position="7"/>
        <end position="28"/>
    </location>
</feature>
<organism evidence="3 4">
    <name type="scientific">Halomonas mongoliensis</name>
    <dbReference type="NCBI Taxonomy" id="321265"/>
    <lineage>
        <taxon>Bacteria</taxon>
        <taxon>Pseudomonadati</taxon>
        <taxon>Pseudomonadota</taxon>
        <taxon>Gammaproteobacteria</taxon>
        <taxon>Oceanospirillales</taxon>
        <taxon>Halomonadaceae</taxon>
        <taxon>Halomonas</taxon>
    </lineage>
</organism>
<keyword evidence="1" id="KW-1133">Transmembrane helix</keyword>
<gene>
    <name evidence="3" type="ORF">QC820_10720</name>
</gene>
<name>A0ABU1GP13_9GAMM</name>
<dbReference type="InterPro" id="IPR003399">
    <property type="entry name" value="Mce/MlaD"/>
</dbReference>
<feature type="domain" description="Mce/MlaD" evidence="2">
    <location>
        <begin position="46"/>
        <end position="115"/>
    </location>
</feature>
<dbReference type="RefSeq" id="WP_309636908.1">
    <property type="nucleotide sequence ID" value="NZ_JARWAL010000009.1"/>
</dbReference>
<evidence type="ECO:0000256" key="1">
    <source>
        <dbReference type="SAM" id="Phobius"/>
    </source>
</evidence>
<keyword evidence="1" id="KW-0812">Transmembrane</keyword>
<evidence type="ECO:0000259" key="2">
    <source>
        <dbReference type="Pfam" id="PF02470"/>
    </source>
</evidence>
<evidence type="ECO:0000313" key="3">
    <source>
        <dbReference type="EMBL" id="MDR5893286.1"/>
    </source>
</evidence>
<keyword evidence="4" id="KW-1185">Reference proteome</keyword>
<dbReference type="PANTHER" id="PTHR36698:SF2">
    <property type="entry name" value="MCE_MLAD DOMAIN-CONTAINING PROTEIN"/>
    <property type="match status" value="1"/>
</dbReference>
<dbReference type="EMBL" id="JARWAL010000009">
    <property type="protein sequence ID" value="MDR5893286.1"/>
    <property type="molecule type" value="Genomic_DNA"/>
</dbReference>
<reference evidence="3 4" key="1">
    <citation type="submission" date="2023-04" db="EMBL/GenBank/DDBJ databases">
        <title>A long-awaited taxogenomic arrangement of the family Halomonadaceae.</title>
        <authorList>
            <person name="De La Haba R."/>
            <person name="Chuvochina M."/>
            <person name="Wittouck S."/>
            <person name="Arahal D.R."/>
            <person name="Sanchez-Porro C."/>
            <person name="Hugenholtz P."/>
            <person name="Ventosa A."/>
        </authorList>
    </citation>
    <scope>NUCLEOTIDE SEQUENCE [LARGE SCALE GENOMIC DNA]</scope>
    <source>
        <strain evidence="3 4">DSM 17332</strain>
    </source>
</reference>
<dbReference type="Proteomes" id="UP001252270">
    <property type="component" value="Unassembled WGS sequence"/>
</dbReference>
<dbReference type="Pfam" id="PF02470">
    <property type="entry name" value="MlaD"/>
    <property type="match status" value="1"/>
</dbReference>
<protein>
    <submittedName>
        <fullName evidence="3">MlaD family protein</fullName>
    </submittedName>
</protein>
<accession>A0ABU1GP13</accession>